<feature type="non-terminal residue" evidence="1">
    <location>
        <position position="92"/>
    </location>
</feature>
<reference evidence="1" key="1">
    <citation type="submission" date="2022-08" db="EMBL/GenBank/DDBJ databases">
        <authorList>
            <person name="Gutierrez-Valencia J."/>
        </authorList>
    </citation>
    <scope>NUCLEOTIDE SEQUENCE</scope>
</reference>
<dbReference type="AlphaFoldDB" id="A0AAV0KWU4"/>
<comment type="caution">
    <text evidence="1">The sequence shown here is derived from an EMBL/GenBank/DDBJ whole genome shotgun (WGS) entry which is preliminary data.</text>
</comment>
<dbReference type="Proteomes" id="UP001154282">
    <property type="component" value="Unassembled WGS sequence"/>
</dbReference>
<feature type="non-terminal residue" evidence="1">
    <location>
        <position position="1"/>
    </location>
</feature>
<evidence type="ECO:0000313" key="1">
    <source>
        <dbReference type="EMBL" id="CAI0425459.1"/>
    </source>
</evidence>
<protein>
    <submittedName>
        <fullName evidence="1">Uncharacterized protein</fullName>
    </submittedName>
</protein>
<name>A0AAV0KWU4_9ROSI</name>
<evidence type="ECO:0000313" key="2">
    <source>
        <dbReference type="Proteomes" id="UP001154282"/>
    </source>
</evidence>
<dbReference type="EMBL" id="CAMGYJ010000005">
    <property type="protein sequence ID" value="CAI0425459.1"/>
    <property type="molecule type" value="Genomic_DNA"/>
</dbReference>
<keyword evidence="2" id="KW-1185">Reference proteome</keyword>
<sequence length="92" mass="10131">RGLVTRVGAIRCWDIGPTDEVGPCVAESRPARSKFGAGVLLPRRKPEEAVLLERMMSGWFNRAATTSPFSQWKDNRSVLADPVGPHLSPKMN</sequence>
<organism evidence="1 2">
    <name type="scientific">Linum tenue</name>
    <dbReference type="NCBI Taxonomy" id="586396"/>
    <lineage>
        <taxon>Eukaryota</taxon>
        <taxon>Viridiplantae</taxon>
        <taxon>Streptophyta</taxon>
        <taxon>Embryophyta</taxon>
        <taxon>Tracheophyta</taxon>
        <taxon>Spermatophyta</taxon>
        <taxon>Magnoliopsida</taxon>
        <taxon>eudicotyledons</taxon>
        <taxon>Gunneridae</taxon>
        <taxon>Pentapetalae</taxon>
        <taxon>rosids</taxon>
        <taxon>fabids</taxon>
        <taxon>Malpighiales</taxon>
        <taxon>Linaceae</taxon>
        <taxon>Linum</taxon>
    </lineage>
</organism>
<gene>
    <name evidence="1" type="ORF">LITE_LOCUS20405</name>
</gene>
<proteinExistence type="predicted"/>
<accession>A0AAV0KWU4</accession>